<dbReference type="GO" id="GO:0004555">
    <property type="term" value="F:alpha,alpha-trehalase activity"/>
    <property type="evidence" value="ECO:0007669"/>
    <property type="project" value="InterPro"/>
</dbReference>
<dbReference type="Proteomes" id="UP000032049">
    <property type="component" value="Unassembled WGS sequence"/>
</dbReference>
<keyword evidence="1" id="KW-0378">Hydrolase</keyword>
<dbReference type="Pfam" id="PF01204">
    <property type="entry name" value="Trehalase"/>
    <property type="match status" value="1"/>
</dbReference>
<dbReference type="PROSITE" id="PS00927">
    <property type="entry name" value="TREHALASE_1"/>
    <property type="match status" value="1"/>
</dbReference>
<dbReference type="EMBL" id="JXRA01000078">
    <property type="protein sequence ID" value="KIO75934.1"/>
    <property type="molecule type" value="Genomic_DNA"/>
</dbReference>
<evidence type="ECO:0000313" key="4">
    <source>
        <dbReference type="EMBL" id="KIO75934.1"/>
    </source>
</evidence>
<protein>
    <recommendedName>
        <fullName evidence="6">Alpha,alpha-trehalase</fullName>
    </recommendedName>
</protein>
<feature type="signal peptide" evidence="3">
    <location>
        <begin position="1"/>
        <end position="21"/>
    </location>
</feature>
<dbReference type="InterPro" id="IPR012341">
    <property type="entry name" value="6hp_glycosidase-like_sf"/>
</dbReference>
<proteinExistence type="predicted"/>
<dbReference type="InterPro" id="IPR008928">
    <property type="entry name" value="6-hairpin_glycosidase_sf"/>
</dbReference>
<reference evidence="4 5" key="1">
    <citation type="submission" date="2015-01" db="EMBL/GenBank/DDBJ databases">
        <title>Draft genome sequence of Pedobacter sp. NL19 isolated from sludge of an effluent treatment pond in an abandoned uranium mine.</title>
        <authorList>
            <person name="Santos T."/>
            <person name="Caetano T."/>
            <person name="Covas C."/>
            <person name="Cruz A."/>
            <person name="Mendo S."/>
        </authorList>
    </citation>
    <scope>NUCLEOTIDE SEQUENCE [LARGE SCALE GENOMIC DNA]</scope>
    <source>
        <strain evidence="4 5">NL19</strain>
    </source>
</reference>
<evidence type="ECO:0000256" key="1">
    <source>
        <dbReference type="ARBA" id="ARBA00022801"/>
    </source>
</evidence>
<organism evidence="4 5">
    <name type="scientific">Pedobacter lusitanus</name>
    <dbReference type="NCBI Taxonomy" id="1503925"/>
    <lineage>
        <taxon>Bacteria</taxon>
        <taxon>Pseudomonadati</taxon>
        <taxon>Bacteroidota</taxon>
        <taxon>Sphingobacteriia</taxon>
        <taxon>Sphingobacteriales</taxon>
        <taxon>Sphingobacteriaceae</taxon>
        <taxon>Pedobacter</taxon>
    </lineage>
</organism>
<dbReference type="Gene3D" id="1.50.10.10">
    <property type="match status" value="1"/>
</dbReference>
<gene>
    <name evidence="4" type="ORF">TH53_17890</name>
</gene>
<evidence type="ECO:0000313" key="5">
    <source>
        <dbReference type="Proteomes" id="UP000032049"/>
    </source>
</evidence>
<accession>A0A0D0FU24</accession>
<dbReference type="RefSeq" id="WP_041883930.1">
    <property type="nucleotide sequence ID" value="NZ_CP157278.1"/>
</dbReference>
<dbReference type="InterPro" id="IPR001661">
    <property type="entry name" value="Glyco_hydro_37"/>
</dbReference>
<dbReference type="PANTHER" id="PTHR23403:SF1">
    <property type="entry name" value="TREHALASE"/>
    <property type="match status" value="1"/>
</dbReference>
<keyword evidence="5" id="KW-1185">Reference proteome</keyword>
<dbReference type="NCBIfam" id="NF009774">
    <property type="entry name" value="PRK13271.1"/>
    <property type="match status" value="1"/>
</dbReference>
<comment type="caution">
    <text evidence="4">The sequence shown here is derived from an EMBL/GenBank/DDBJ whole genome shotgun (WGS) entry which is preliminary data.</text>
</comment>
<evidence type="ECO:0008006" key="6">
    <source>
        <dbReference type="Google" id="ProtNLM"/>
    </source>
</evidence>
<dbReference type="InterPro" id="IPR018232">
    <property type="entry name" value="Glyco_hydro_37_CS"/>
</dbReference>
<dbReference type="AlphaFoldDB" id="A0A0D0FU24"/>
<dbReference type="PROSITE" id="PS00928">
    <property type="entry name" value="TREHALASE_2"/>
    <property type="match status" value="1"/>
</dbReference>
<sequence>MMMHRFILILFIGLQFGSVKAQTKTPDQLYGQLFIDVQMQNVLKDGKTFVDCIPKREPAKILADYIALKKANTSFSTLNFVKENFILPDTATTAVITANKPVAAHINELWEALRRKPAAKIANSSLLDLPSPYIVPGGRFREVYYWDSYFTMLGLQVSGENETIENMIKNFAYLIDQNGHIPNGNRNYYLSRSQPPFFSLMIGLLAKIKGEAIYSTYLPVLEKEYAYWMDQSAPTRHVVVMPDGSKLNRYYDQLNTPRQESYKEDVLIGRQAAQNNPEVYRDIRSAAESGWDFSSRWLADGMQLKTIQTTQIVPVDLNCLLYNLEVTLQQCYALQKDTAKEKQFRALALKRKTSMQKYFWSPQQSWFTDYNIKTKKQAPVLSLAGMYPLFFNLADLRQAKLAKNILQQKFLKPGGLVSTPLNTHQQWDAPNGWAPLQWIAINGLGNYGFHDLEKDISVRWIDLNTNVYKRTGKLMEKYNVVDLQLKAGGGEYASQDGFGWTNGVLLSLMKKYGYTL</sequence>
<dbReference type="GO" id="GO:0005993">
    <property type="term" value="P:trehalose catabolic process"/>
    <property type="evidence" value="ECO:0007669"/>
    <property type="project" value="TreeGrafter"/>
</dbReference>
<dbReference type="PRINTS" id="PR00744">
    <property type="entry name" value="GLHYDRLASE37"/>
</dbReference>
<dbReference type="NCBIfam" id="NF009773">
    <property type="entry name" value="PRK13270.1"/>
    <property type="match status" value="1"/>
</dbReference>
<feature type="chain" id="PRO_5002210611" description="Alpha,alpha-trehalase" evidence="3">
    <location>
        <begin position="22"/>
        <end position="516"/>
    </location>
</feature>
<keyword evidence="2" id="KW-0326">Glycosidase</keyword>
<name>A0A0D0FU24_9SPHI</name>
<keyword evidence="3" id="KW-0732">Signal</keyword>
<evidence type="ECO:0000256" key="3">
    <source>
        <dbReference type="SAM" id="SignalP"/>
    </source>
</evidence>
<evidence type="ECO:0000256" key="2">
    <source>
        <dbReference type="ARBA" id="ARBA00023295"/>
    </source>
</evidence>
<dbReference type="STRING" id="1503925.TH53_17890"/>
<dbReference type="PANTHER" id="PTHR23403">
    <property type="entry name" value="TREHALASE"/>
    <property type="match status" value="1"/>
</dbReference>
<dbReference type="SUPFAM" id="SSF48208">
    <property type="entry name" value="Six-hairpin glycosidases"/>
    <property type="match status" value="1"/>
</dbReference>